<dbReference type="RefSeq" id="WP_345603153.1">
    <property type="nucleotide sequence ID" value="NZ_BAABJO010000002.1"/>
</dbReference>
<reference evidence="2" key="1">
    <citation type="journal article" date="2019" name="Int. J. Syst. Evol. Microbiol.">
        <title>The Global Catalogue of Microorganisms (GCM) 10K type strain sequencing project: providing services to taxonomists for standard genome sequencing and annotation.</title>
        <authorList>
            <consortium name="The Broad Institute Genomics Platform"/>
            <consortium name="The Broad Institute Genome Sequencing Center for Infectious Disease"/>
            <person name="Wu L."/>
            <person name="Ma J."/>
        </authorList>
    </citation>
    <scope>NUCLEOTIDE SEQUENCE [LARGE SCALE GENOMIC DNA]</scope>
    <source>
        <strain evidence="2">JCM 18302</strain>
    </source>
</reference>
<dbReference type="PANTHER" id="PTHR11014">
    <property type="entry name" value="PEPTIDASE M20 FAMILY MEMBER"/>
    <property type="match status" value="1"/>
</dbReference>
<dbReference type="PANTHER" id="PTHR11014:SF63">
    <property type="entry name" value="METALLOPEPTIDASE, PUTATIVE (AFU_ORTHOLOGUE AFUA_6G09600)-RELATED"/>
    <property type="match status" value="1"/>
</dbReference>
<dbReference type="Gene3D" id="3.40.630.10">
    <property type="entry name" value="Zn peptidases"/>
    <property type="match status" value="2"/>
</dbReference>
<dbReference type="SUPFAM" id="SSF53187">
    <property type="entry name" value="Zn-dependent exopeptidases"/>
    <property type="match status" value="1"/>
</dbReference>
<protein>
    <submittedName>
        <fullName evidence="1">M20 family metallopeptidase</fullName>
    </submittedName>
</protein>
<accession>A0ABP9NEV8</accession>
<sequence>MIGRRALLGGAAAVVAGAGLALTPVWRSTAEPVDEAAIDEAAIDDAAIDEAAIDDAATRLDGSLVELRRDIHRHPETAGQEQRTAELVAERLRAAGLDVTTGVGGYGVVGVLEGARPGRAVAYRADMDAVPPDGQIVGGPAAAHVCGHDLHTTIGVGIAEVLASLRDRLGGTVVFVFQPGEEALTGAAAMLDDGVLAGTRPAEIHALHCGPFPVGRFATAPGYGLPGQDRGTVTLTGPDAAEQARRLAAEIGGLGTVSPPGSSADLERLVADIQTPDGPLATFVFMRAAVSEAANEVAVSYRCWPEERHVEVRESIRRLARPYDGASVDFPGGPFPAMVCPERQGQDLTEYLRGTLGADRVVTLHAAIPFSGEDFALFLDRLPGTFTFLGVRAPGSALESSYPHYGVFEPDERAIGYGVRAMAGWLARRARTE</sequence>
<name>A0ABP9NEV8_9PSEU</name>
<dbReference type="Proteomes" id="UP001500804">
    <property type="component" value="Unassembled WGS sequence"/>
</dbReference>
<evidence type="ECO:0000313" key="2">
    <source>
        <dbReference type="Proteomes" id="UP001500804"/>
    </source>
</evidence>
<dbReference type="InterPro" id="IPR006311">
    <property type="entry name" value="TAT_signal"/>
</dbReference>
<organism evidence="1 2">
    <name type="scientific">Pseudonocardia adelaidensis</name>
    <dbReference type="NCBI Taxonomy" id="648754"/>
    <lineage>
        <taxon>Bacteria</taxon>
        <taxon>Bacillati</taxon>
        <taxon>Actinomycetota</taxon>
        <taxon>Actinomycetes</taxon>
        <taxon>Pseudonocardiales</taxon>
        <taxon>Pseudonocardiaceae</taxon>
        <taxon>Pseudonocardia</taxon>
    </lineage>
</organism>
<comment type="caution">
    <text evidence="1">The sequence shown here is derived from an EMBL/GenBank/DDBJ whole genome shotgun (WGS) entry which is preliminary data.</text>
</comment>
<dbReference type="InterPro" id="IPR017439">
    <property type="entry name" value="Amidohydrolase"/>
</dbReference>
<gene>
    <name evidence="1" type="ORF">GCM10023320_06920</name>
</gene>
<keyword evidence="2" id="KW-1185">Reference proteome</keyword>
<dbReference type="PROSITE" id="PS51318">
    <property type="entry name" value="TAT"/>
    <property type="match status" value="1"/>
</dbReference>
<dbReference type="EMBL" id="BAABJO010000002">
    <property type="protein sequence ID" value="GAA5112548.1"/>
    <property type="molecule type" value="Genomic_DNA"/>
</dbReference>
<dbReference type="Pfam" id="PF01546">
    <property type="entry name" value="Peptidase_M20"/>
    <property type="match status" value="1"/>
</dbReference>
<evidence type="ECO:0000313" key="1">
    <source>
        <dbReference type="EMBL" id="GAA5112548.1"/>
    </source>
</evidence>
<proteinExistence type="predicted"/>
<dbReference type="InterPro" id="IPR002933">
    <property type="entry name" value="Peptidase_M20"/>
</dbReference>